<organism evidence="1 2">
    <name type="scientific">Tetrahymena thermophila (strain SB210)</name>
    <dbReference type="NCBI Taxonomy" id="312017"/>
    <lineage>
        <taxon>Eukaryota</taxon>
        <taxon>Sar</taxon>
        <taxon>Alveolata</taxon>
        <taxon>Ciliophora</taxon>
        <taxon>Intramacronucleata</taxon>
        <taxon>Oligohymenophorea</taxon>
        <taxon>Hymenostomatida</taxon>
        <taxon>Tetrahymenina</taxon>
        <taxon>Tetrahymenidae</taxon>
        <taxon>Tetrahymena</taxon>
    </lineage>
</organism>
<proteinExistence type="predicted"/>
<name>W7XJM5_TETTS</name>
<gene>
    <name evidence="1" type="ORF">TTHERM_001379953</name>
</gene>
<keyword evidence="2" id="KW-1185">Reference proteome</keyword>
<dbReference type="GeneID" id="24442250"/>
<dbReference type="KEGG" id="tet:TTHERM_001379953"/>
<reference evidence="2" key="1">
    <citation type="journal article" date="2006" name="PLoS Biol.">
        <title>Macronuclear genome sequence of the ciliate Tetrahymena thermophila, a model eukaryote.</title>
        <authorList>
            <person name="Eisen J.A."/>
            <person name="Coyne R.S."/>
            <person name="Wu M."/>
            <person name="Wu D."/>
            <person name="Thiagarajan M."/>
            <person name="Wortman J.R."/>
            <person name="Badger J.H."/>
            <person name="Ren Q."/>
            <person name="Amedeo P."/>
            <person name="Jones K.M."/>
            <person name="Tallon L.J."/>
            <person name="Delcher A.L."/>
            <person name="Salzberg S.L."/>
            <person name="Silva J.C."/>
            <person name="Haas B.J."/>
            <person name="Majoros W.H."/>
            <person name="Farzad M."/>
            <person name="Carlton J.M."/>
            <person name="Smith R.K. Jr."/>
            <person name="Garg J."/>
            <person name="Pearlman R.E."/>
            <person name="Karrer K.M."/>
            <person name="Sun L."/>
            <person name="Manning G."/>
            <person name="Elde N.C."/>
            <person name="Turkewitz A.P."/>
            <person name="Asai D.J."/>
            <person name="Wilkes D.E."/>
            <person name="Wang Y."/>
            <person name="Cai H."/>
            <person name="Collins K."/>
            <person name="Stewart B.A."/>
            <person name="Lee S.R."/>
            <person name="Wilamowska K."/>
            <person name="Weinberg Z."/>
            <person name="Ruzzo W.L."/>
            <person name="Wloga D."/>
            <person name="Gaertig J."/>
            <person name="Frankel J."/>
            <person name="Tsao C.-C."/>
            <person name="Gorovsky M.A."/>
            <person name="Keeling P.J."/>
            <person name="Waller R.F."/>
            <person name="Patron N.J."/>
            <person name="Cherry J.M."/>
            <person name="Stover N.A."/>
            <person name="Krieger C.J."/>
            <person name="del Toro C."/>
            <person name="Ryder H.F."/>
            <person name="Williamson S.C."/>
            <person name="Barbeau R.A."/>
            <person name="Hamilton E.P."/>
            <person name="Orias E."/>
        </authorList>
    </citation>
    <scope>NUCLEOTIDE SEQUENCE [LARGE SCALE GENOMIC DNA]</scope>
    <source>
        <strain evidence="2">SB210</strain>
    </source>
</reference>
<dbReference type="EMBL" id="GG662696">
    <property type="protein sequence ID" value="EWS74274.1"/>
    <property type="molecule type" value="Genomic_DNA"/>
</dbReference>
<evidence type="ECO:0000313" key="1">
    <source>
        <dbReference type="EMBL" id="EWS74274.1"/>
    </source>
</evidence>
<dbReference type="InParanoid" id="W7XJM5"/>
<protein>
    <submittedName>
        <fullName evidence="1">Uncharacterized protein</fullName>
    </submittedName>
</protein>
<dbReference type="Proteomes" id="UP000009168">
    <property type="component" value="Unassembled WGS sequence"/>
</dbReference>
<dbReference type="AlphaFoldDB" id="W7XJM5"/>
<dbReference type="RefSeq" id="XP_012653189.1">
    <property type="nucleotide sequence ID" value="XM_012797735.1"/>
</dbReference>
<accession>W7XJM5</accession>
<sequence length="260" mass="30228">MGQSEPILQPCFTNSPFLGDTFVKVNQNGDVYQYYENIQQLNYLTVYFQRAINLNKMNILFTRLQYIVIDNETIRLKFERGSSQNSISYSGTISGALVSKSQSITNYDTLNIKQSFKDSSDLIVELKSSIYIGVYLIRTNQQVSIYDIYTNQFLEILKFQDQVQPFAKCDFIEKTYSIICFNNKQILLRSFFLSNQKLEFVSDFNINGYVYDTKSNSIYVYGDKILELNSKLQQLTAFKITSISLQMSSIKEQFYLTKYA</sequence>
<evidence type="ECO:0000313" key="2">
    <source>
        <dbReference type="Proteomes" id="UP000009168"/>
    </source>
</evidence>